<gene>
    <name evidence="10" type="ORF">SAMN04488103_1046</name>
</gene>
<comment type="cofactor">
    <cofactor evidence="5">
        <name>FAD</name>
        <dbReference type="ChEBI" id="CHEBI:57692"/>
    </cofactor>
</comment>
<feature type="active site" evidence="6">
    <location>
        <position position="804"/>
    </location>
</feature>
<dbReference type="InterPro" id="IPR016161">
    <property type="entry name" value="Ald_DH/histidinol_DH"/>
</dbReference>
<dbReference type="SUPFAM" id="SSF81935">
    <property type="entry name" value="N-terminal domain of bifunctional PutA protein"/>
    <property type="match status" value="1"/>
</dbReference>
<dbReference type="InterPro" id="IPR029041">
    <property type="entry name" value="FAD-linked_oxidoreductase-like"/>
</dbReference>
<dbReference type="InterPro" id="IPR005933">
    <property type="entry name" value="PutA_C"/>
</dbReference>
<evidence type="ECO:0000313" key="10">
    <source>
        <dbReference type="EMBL" id="SEN24137.1"/>
    </source>
</evidence>
<dbReference type="Pfam" id="PF01619">
    <property type="entry name" value="Pro_dh"/>
    <property type="match status" value="1"/>
</dbReference>
<dbReference type="GO" id="GO:0003842">
    <property type="term" value="F:L-glutamate gamma-semialdehyde dehydrogenase activity"/>
    <property type="evidence" value="ECO:0007669"/>
    <property type="project" value="UniProtKB-UniRule"/>
</dbReference>
<comment type="function">
    <text evidence="5">Oxidizes proline to glutamate for use as a carbon and nitrogen source.</text>
</comment>
<dbReference type="InterPro" id="IPR025703">
    <property type="entry name" value="Bifunct_PutA"/>
</dbReference>
<dbReference type="GO" id="GO:0003700">
    <property type="term" value="F:DNA-binding transcription factor activity"/>
    <property type="evidence" value="ECO:0007669"/>
    <property type="project" value="InterPro"/>
</dbReference>
<dbReference type="OrthoDB" id="9812625at2"/>
<dbReference type="Gene3D" id="1.20.5.460">
    <property type="entry name" value="Single helix bin"/>
    <property type="match status" value="1"/>
</dbReference>
<dbReference type="InterPro" id="IPR016162">
    <property type="entry name" value="Ald_DH_N"/>
</dbReference>
<keyword evidence="5" id="KW-0238">DNA-binding</keyword>
<evidence type="ECO:0000259" key="9">
    <source>
        <dbReference type="Pfam" id="PF14850"/>
    </source>
</evidence>
<feature type="domain" description="Proline dehydrogenase" evidence="8">
    <location>
        <begin position="180"/>
        <end position="477"/>
    </location>
</feature>
<evidence type="ECO:0000313" key="11">
    <source>
        <dbReference type="Proteomes" id="UP000198761"/>
    </source>
</evidence>
<dbReference type="EMBL" id="FOCE01000004">
    <property type="protein sequence ID" value="SEN24137.1"/>
    <property type="molecule type" value="Genomic_DNA"/>
</dbReference>
<protein>
    <recommendedName>
        <fullName evidence="5">Bifunctional protein PutA</fullName>
    </recommendedName>
    <domain>
        <recommendedName>
            <fullName evidence="5">Proline dehydrogenase</fullName>
            <ecNumber evidence="5">1.5.5.2</ecNumber>
        </recommendedName>
        <alternativeName>
            <fullName evidence="5">Proline oxidase</fullName>
        </alternativeName>
    </domain>
    <domain>
        <recommendedName>
            <fullName evidence="5">Delta-1-pyrroline-5-carboxylate dehydrogenase</fullName>
            <shortName evidence="5">P5C dehydrogenase</shortName>
            <ecNumber evidence="5">1.2.1.88</ecNumber>
        </recommendedName>
        <alternativeName>
            <fullName evidence="5">L-glutamate gamma-semialdehyde dehydrogenase</fullName>
        </alternativeName>
    </domain>
</protein>
<keyword evidence="11" id="KW-1185">Reference proteome</keyword>
<dbReference type="RefSeq" id="WP_091300251.1">
    <property type="nucleotide sequence ID" value="NZ_FOCE01000004.1"/>
</dbReference>
<dbReference type="Pfam" id="PF14850">
    <property type="entry name" value="Pro_dh-DNA_bdg"/>
    <property type="match status" value="1"/>
</dbReference>
<evidence type="ECO:0000259" key="8">
    <source>
        <dbReference type="Pfam" id="PF01619"/>
    </source>
</evidence>
<comment type="pathway">
    <text evidence="1 5">Amino-acid degradation; L-proline degradation into L-glutamate; L-glutamate from L-proline: step 2/2.</text>
</comment>
<evidence type="ECO:0000259" key="7">
    <source>
        <dbReference type="Pfam" id="PF00171"/>
    </source>
</evidence>
<dbReference type="PIRSF" id="PIRSF000197">
    <property type="entry name" value="Bifunct_PutA"/>
    <property type="match status" value="1"/>
</dbReference>
<dbReference type="AlphaFoldDB" id="A0A1H8EZ28"/>
<comment type="catalytic activity">
    <reaction evidence="4 5">
        <text>L-glutamate 5-semialdehyde + NAD(+) + H2O = L-glutamate + NADH + 2 H(+)</text>
        <dbReference type="Rhea" id="RHEA:30235"/>
        <dbReference type="ChEBI" id="CHEBI:15377"/>
        <dbReference type="ChEBI" id="CHEBI:15378"/>
        <dbReference type="ChEBI" id="CHEBI:29985"/>
        <dbReference type="ChEBI" id="CHEBI:57540"/>
        <dbReference type="ChEBI" id="CHEBI:57945"/>
        <dbReference type="ChEBI" id="CHEBI:58066"/>
        <dbReference type="EC" id="1.2.1.88"/>
    </reaction>
</comment>
<dbReference type="UniPathway" id="UPA00261">
    <property type="reaction ID" value="UER00373"/>
</dbReference>
<dbReference type="InterPro" id="IPR015590">
    <property type="entry name" value="Aldehyde_DH_dom"/>
</dbReference>
<keyword evidence="5" id="KW-0805">Transcription regulation</keyword>
<dbReference type="InterPro" id="IPR002872">
    <property type="entry name" value="Proline_DH_dom"/>
</dbReference>
<evidence type="ECO:0000256" key="1">
    <source>
        <dbReference type="ARBA" id="ARBA00004786"/>
    </source>
</evidence>
<comment type="similarity">
    <text evidence="5">In the N-terminal section; belongs to the proline dehydrogenase family.</text>
</comment>
<dbReference type="EC" id="1.5.5.2" evidence="5"/>
<dbReference type="PANTHER" id="PTHR42862:SF1">
    <property type="entry name" value="DELTA-1-PYRROLINE-5-CARBOXYLATE DEHYDROGENASE 2, ISOFORM A-RELATED"/>
    <property type="match status" value="1"/>
</dbReference>
<dbReference type="GO" id="GO:0010133">
    <property type="term" value="P:L-proline catabolic process to L-glutamate"/>
    <property type="evidence" value="ECO:0007669"/>
    <property type="project" value="UniProtKB-UniRule"/>
</dbReference>
<keyword evidence="3 5" id="KW-0520">NAD</keyword>
<dbReference type="InterPro" id="IPR016160">
    <property type="entry name" value="Ald_DH_CS_CYS"/>
</dbReference>
<keyword evidence="5" id="KW-0274">FAD</keyword>
<dbReference type="NCBIfam" id="NF008869">
    <property type="entry name" value="PRK11904.1"/>
    <property type="match status" value="1"/>
</dbReference>
<feature type="domain" description="Aldehyde dehydrogenase" evidence="7">
    <location>
        <begin position="560"/>
        <end position="991"/>
    </location>
</feature>
<keyword evidence="5" id="KW-0642">Proline metabolism</keyword>
<dbReference type="Proteomes" id="UP000198761">
    <property type="component" value="Unassembled WGS sequence"/>
</dbReference>
<keyword evidence="5" id="KW-0804">Transcription</keyword>
<dbReference type="FunFam" id="3.40.309.10:FF:000005">
    <property type="entry name" value="1-pyrroline-5-carboxylate dehydrogenase 1"/>
    <property type="match status" value="1"/>
</dbReference>
<dbReference type="InterPro" id="IPR024089">
    <property type="entry name" value="PRODH_PutA_dom_I/II"/>
</dbReference>
<reference evidence="10 11" key="1">
    <citation type="submission" date="2016-10" db="EMBL/GenBank/DDBJ databases">
        <authorList>
            <person name="de Groot N.N."/>
        </authorList>
    </citation>
    <scope>NUCLEOTIDE SEQUENCE [LARGE SCALE GENOMIC DNA]</scope>
    <source>
        <strain evidence="10 11">DSM 3857</strain>
    </source>
</reference>
<dbReference type="EC" id="1.2.1.88" evidence="5"/>
<dbReference type="STRING" id="933059.SAMN04488103_1046"/>
<dbReference type="SUPFAM" id="SSF53720">
    <property type="entry name" value="ALDH-like"/>
    <property type="match status" value="1"/>
</dbReference>
<dbReference type="InterPro" id="IPR024082">
    <property type="entry name" value="PRODH_PutA_dom_II"/>
</dbReference>
<sequence length="1150" mass="122274">MPRDLQDSWTLIETASLRDEAALLRDLIAEAGLDQAARARITAAGADLVRRIRASVKPGLMEVFLAEYGLSTDEGIALMCLAEALLRVPDAETMDALIEDKIAPSDWGRHLGQSASSLVNASTWALMLTGKVLEDREPGVVGHLRGLVKRLGEPVIRTAVGRAMKEMGRQFVLGETIEAAMKRAEDLESKGYTYSYDMLGEAARTEADARRYHLSYSKAITAIAAAATKGDIRSNPGISVKLSALHPRYEVAKRARVMEELVPRVRALAGLAKAAGLGFNIDAEEADRLVLSLQVIEAVLEDPALRGWDGFGVVVQAYGRRSGPVLDWLNALAVRLDRKIMVRLVKGAYWDAEVKRAQVLGLHSFPVFTRKQATDVSYIANAKKLLGMTDRIYPQFAGHNAHTVAAILDMAETSGVDLRDFEFQRLHGMGERLHDIVLADRGTRCRIYAPVGAHRDLLAYLVRRLLENGANSSFVNQIVNEDVAPETVAACPLTYMGQVASVPNPAILTGPNLFGARRNSRGWDLTDDADLADIAAARAPHEATLFDARPRLAGPVAGGARIDIRNPATGAHVGNLLPAAAPDVETALSAARIWDAAAPERAEILRRAADLYEAEFGPIFALLAREAGKSQSDAVAELREAVDFLRYYATGTETLTAPPRGLFVCISPWNFPLAIFSGQIAAALAAGNAVIAKPAEQTPLIATLAVDLLHRAGVPQTALQLLPGDGTVGAALTRDARVNGVAFTGSTETALKIRAAMADHLDPTAPLIAETGGLNAMLVDSTALPEQAVRDILASSFQSAGQRCSALRCLYVQEDIAPHLLDMLAGAMDELVLGDPWHLTTDIGPVIDAEAQAGIRAHIDTARAEGRVVKELAAPEIGTFIAPTVIRVKGIAQMQREIFGPVLHVATFKASEIDRVIDAVNATGFGLTFGLHTRIDDRVQRIVERLHVGNTYVNRNQIGAVVGSQPFGGEGLSGTGPKAGGPEYLTRFTATPVSTVSTPVAPAVSEAEVQRQLAALLPAARPAHTRDLPGPTGESNRLSAWQRAPLLCLGPDAASALAQAEAVRALGGLAIEAPGLAPEALTRLSGFSGALFWGSAPRPYAQALARRAGPILPLIGGMPDAAHVMMERHVCIDTTASGGNAQLLAEVGAA</sequence>
<dbReference type="Gene3D" id="3.20.20.220">
    <property type="match status" value="1"/>
</dbReference>
<evidence type="ECO:0000256" key="4">
    <source>
        <dbReference type="ARBA" id="ARBA00048142"/>
    </source>
</evidence>
<feature type="domain" description="Proline dehydrogenase PutA" evidence="9">
    <location>
        <begin position="61"/>
        <end position="171"/>
    </location>
</feature>
<organism evidence="10 11">
    <name type="scientific">Gemmobacter aquatilis</name>
    <dbReference type="NCBI Taxonomy" id="933059"/>
    <lineage>
        <taxon>Bacteria</taxon>
        <taxon>Pseudomonadati</taxon>
        <taxon>Pseudomonadota</taxon>
        <taxon>Alphaproteobacteria</taxon>
        <taxon>Rhodobacterales</taxon>
        <taxon>Paracoccaceae</taxon>
        <taxon>Gemmobacter</taxon>
    </lineage>
</organism>
<comment type="similarity">
    <text evidence="5">In the C-terminal section; belongs to the aldehyde dehydrogenase family.</text>
</comment>
<accession>A0A1H8EZ28</accession>
<keyword evidence="2 5" id="KW-0560">Oxidoreductase</keyword>
<dbReference type="SUPFAM" id="SSF51730">
    <property type="entry name" value="FAD-linked oxidoreductase"/>
    <property type="match status" value="1"/>
</dbReference>
<dbReference type="PANTHER" id="PTHR42862">
    <property type="entry name" value="DELTA-1-PYRROLINE-5-CARBOXYLATE DEHYDROGENASE 1, ISOFORM A-RELATED"/>
    <property type="match status" value="1"/>
</dbReference>
<dbReference type="PROSITE" id="PS00070">
    <property type="entry name" value="ALDEHYDE_DEHYDR_CYS"/>
    <property type="match status" value="1"/>
</dbReference>
<dbReference type="InterPro" id="IPR016163">
    <property type="entry name" value="Ald_DH_C"/>
</dbReference>
<keyword evidence="5" id="KW-0285">Flavoprotein</keyword>
<keyword evidence="5" id="KW-0678">Repressor</keyword>
<evidence type="ECO:0000256" key="5">
    <source>
        <dbReference type="PIRNR" id="PIRNR000197"/>
    </source>
</evidence>
<proteinExistence type="inferred from homology"/>
<dbReference type="InterPro" id="IPR050485">
    <property type="entry name" value="Proline_metab_enzyme"/>
</dbReference>
<dbReference type="GO" id="GO:0009898">
    <property type="term" value="C:cytoplasmic side of plasma membrane"/>
    <property type="evidence" value="ECO:0007669"/>
    <property type="project" value="TreeGrafter"/>
</dbReference>
<name>A0A1H8EZ28_9RHOB</name>
<evidence type="ECO:0000256" key="6">
    <source>
        <dbReference type="PIRSR" id="PIRSR000197-1"/>
    </source>
</evidence>
<feature type="active site" evidence="6">
    <location>
        <position position="770"/>
    </location>
</feature>
<dbReference type="Gene3D" id="3.40.309.10">
    <property type="entry name" value="Aldehyde Dehydrogenase, Chain A, domain 2"/>
    <property type="match status" value="1"/>
</dbReference>
<evidence type="ECO:0000256" key="2">
    <source>
        <dbReference type="ARBA" id="ARBA00023002"/>
    </source>
</evidence>
<evidence type="ECO:0000256" key="3">
    <source>
        <dbReference type="ARBA" id="ARBA00023027"/>
    </source>
</evidence>
<comment type="catalytic activity">
    <reaction evidence="5">
        <text>L-proline + a quinone = (S)-1-pyrroline-5-carboxylate + a quinol + H(+)</text>
        <dbReference type="Rhea" id="RHEA:23784"/>
        <dbReference type="ChEBI" id="CHEBI:15378"/>
        <dbReference type="ChEBI" id="CHEBI:17388"/>
        <dbReference type="ChEBI" id="CHEBI:24646"/>
        <dbReference type="ChEBI" id="CHEBI:60039"/>
        <dbReference type="ChEBI" id="CHEBI:132124"/>
        <dbReference type="EC" id="1.5.5.2"/>
    </reaction>
</comment>
<dbReference type="NCBIfam" id="TIGR01238">
    <property type="entry name" value="D1pyr5carbox3"/>
    <property type="match status" value="1"/>
</dbReference>
<dbReference type="Pfam" id="PF00171">
    <property type="entry name" value="Aldedh"/>
    <property type="match status" value="1"/>
</dbReference>
<dbReference type="Gene3D" id="3.40.605.10">
    <property type="entry name" value="Aldehyde Dehydrogenase, Chain A, domain 1"/>
    <property type="match status" value="1"/>
</dbReference>
<dbReference type="GO" id="GO:0004657">
    <property type="term" value="F:proline dehydrogenase activity"/>
    <property type="evidence" value="ECO:0007669"/>
    <property type="project" value="UniProtKB-UniRule"/>
</dbReference>
<dbReference type="GO" id="GO:0003677">
    <property type="term" value="F:DNA binding"/>
    <property type="evidence" value="ECO:0007669"/>
    <property type="project" value="UniProtKB-KW"/>
</dbReference>
<comment type="pathway">
    <text evidence="5">Amino-acid degradation; L-proline degradation into L-glutamate; L-glutamate from L-proline: step 1/2.</text>
</comment>